<feature type="region of interest" description="Disordered" evidence="1">
    <location>
        <begin position="14"/>
        <end position="103"/>
    </location>
</feature>
<evidence type="ECO:0000313" key="2">
    <source>
        <dbReference type="EMBL" id="EFE35458.1"/>
    </source>
</evidence>
<feature type="region of interest" description="Disordered" evidence="1">
    <location>
        <begin position="126"/>
        <end position="156"/>
    </location>
</feature>
<name>D4AMP7_ARTBC</name>
<sequence>MDGVEEADVVAVLFGGRKGEGVEEEVEEVEEVEEKSRRRTRVGETARETTRDNKRQRKRERERERERQTDRSEEAEAAMLDKKKTSESRMRSRQKREARESALLGGLQGRPYLLLWEIEAWLPLASRSSVTSESDSFHRSVDERERQRERQADNRRAIIHERAHFEAARSSWHGDVAST</sequence>
<dbReference type="AlphaFoldDB" id="D4AMP7"/>
<accession>D4AMP7</accession>
<dbReference type="HOGENOM" id="CLU_1503101_0_0_1"/>
<feature type="compositionally biased region" description="Basic and acidic residues" evidence="1">
    <location>
        <begin position="135"/>
        <end position="156"/>
    </location>
</feature>
<gene>
    <name evidence="2" type="ORF">ARB_05500</name>
</gene>
<feature type="compositionally biased region" description="Acidic residues" evidence="1">
    <location>
        <begin position="22"/>
        <end position="33"/>
    </location>
</feature>
<reference evidence="3" key="1">
    <citation type="journal article" date="2011" name="Genome Biol.">
        <title>Comparative and functional genomics provide insights into the pathogenicity of dermatophytic fungi.</title>
        <authorList>
            <person name="Burmester A."/>
            <person name="Shelest E."/>
            <person name="Gloeckner G."/>
            <person name="Heddergott C."/>
            <person name="Schindler S."/>
            <person name="Staib P."/>
            <person name="Heidel A."/>
            <person name="Felder M."/>
            <person name="Petzold A."/>
            <person name="Szafranski K."/>
            <person name="Feuermann M."/>
            <person name="Pedruzzi I."/>
            <person name="Priebe S."/>
            <person name="Groth M."/>
            <person name="Winkler R."/>
            <person name="Li W."/>
            <person name="Kniemeyer O."/>
            <person name="Schroeckh V."/>
            <person name="Hertweck C."/>
            <person name="Hube B."/>
            <person name="White T.C."/>
            <person name="Platzer M."/>
            <person name="Guthke R."/>
            <person name="Heitman J."/>
            <person name="Woestemeyer J."/>
            <person name="Zipfel P.F."/>
            <person name="Monod M."/>
            <person name="Brakhage A.A."/>
        </authorList>
    </citation>
    <scope>NUCLEOTIDE SEQUENCE [LARGE SCALE GENOMIC DNA]</scope>
    <source>
        <strain evidence="3">ATCC MYA-4681 / CBS 112371</strain>
    </source>
</reference>
<organism evidence="2 3">
    <name type="scientific">Arthroderma benhamiae (strain ATCC MYA-4681 / CBS 112371)</name>
    <name type="common">Trichophyton mentagrophytes</name>
    <dbReference type="NCBI Taxonomy" id="663331"/>
    <lineage>
        <taxon>Eukaryota</taxon>
        <taxon>Fungi</taxon>
        <taxon>Dikarya</taxon>
        <taxon>Ascomycota</taxon>
        <taxon>Pezizomycotina</taxon>
        <taxon>Eurotiomycetes</taxon>
        <taxon>Eurotiomycetidae</taxon>
        <taxon>Onygenales</taxon>
        <taxon>Arthrodermataceae</taxon>
        <taxon>Trichophyton</taxon>
    </lineage>
</organism>
<evidence type="ECO:0000256" key="1">
    <source>
        <dbReference type="SAM" id="MobiDB-lite"/>
    </source>
</evidence>
<feature type="compositionally biased region" description="Basic and acidic residues" evidence="1">
    <location>
        <begin position="41"/>
        <end position="100"/>
    </location>
</feature>
<dbReference type="GeneID" id="9524092"/>
<keyword evidence="3" id="KW-1185">Reference proteome</keyword>
<dbReference type="RefSeq" id="XP_003016103.1">
    <property type="nucleotide sequence ID" value="XM_003016057.1"/>
</dbReference>
<proteinExistence type="predicted"/>
<dbReference type="EMBL" id="ABSU01000003">
    <property type="protein sequence ID" value="EFE35458.1"/>
    <property type="molecule type" value="Genomic_DNA"/>
</dbReference>
<protein>
    <submittedName>
        <fullName evidence="2">Uncharacterized protein</fullName>
    </submittedName>
</protein>
<evidence type="ECO:0000313" key="3">
    <source>
        <dbReference type="Proteomes" id="UP000008866"/>
    </source>
</evidence>
<dbReference type="KEGG" id="abe:ARB_05500"/>
<dbReference type="Proteomes" id="UP000008866">
    <property type="component" value="Unassembled WGS sequence"/>
</dbReference>
<comment type="caution">
    <text evidence="2">The sequence shown here is derived from an EMBL/GenBank/DDBJ whole genome shotgun (WGS) entry which is preliminary data.</text>
</comment>